<protein>
    <recommendedName>
        <fullName evidence="6">Pentacotripeptide-repeat region of PRORP domain-containing protein</fullName>
    </recommendedName>
</protein>
<dbReference type="PANTHER" id="PTHR47447">
    <property type="entry name" value="OS03G0856100 PROTEIN"/>
    <property type="match status" value="1"/>
</dbReference>
<comment type="similarity">
    <text evidence="1">Belongs to the PPR family. P subfamily.</text>
</comment>
<dbReference type="PROSITE" id="PS51375">
    <property type="entry name" value="PPR"/>
    <property type="match status" value="1"/>
</dbReference>
<feature type="repeat" description="PPR" evidence="3">
    <location>
        <begin position="9"/>
        <end position="43"/>
    </location>
</feature>
<dbReference type="InterPro" id="IPR002885">
    <property type="entry name" value="PPR_rpt"/>
</dbReference>
<name>A0A540LFQ9_MALBA</name>
<dbReference type="Proteomes" id="UP000315295">
    <property type="component" value="Unassembled WGS sequence"/>
</dbReference>
<organism evidence="4 5">
    <name type="scientific">Malus baccata</name>
    <name type="common">Siberian crab apple</name>
    <name type="synonym">Pyrus baccata</name>
    <dbReference type="NCBI Taxonomy" id="106549"/>
    <lineage>
        <taxon>Eukaryota</taxon>
        <taxon>Viridiplantae</taxon>
        <taxon>Streptophyta</taxon>
        <taxon>Embryophyta</taxon>
        <taxon>Tracheophyta</taxon>
        <taxon>Spermatophyta</taxon>
        <taxon>Magnoliopsida</taxon>
        <taxon>eudicotyledons</taxon>
        <taxon>Gunneridae</taxon>
        <taxon>Pentapetalae</taxon>
        <taxon>rosids</taxon>
        <taxon>fabids</taxon>
        <taxon>Rosales</taxon>
        <taxon>Rosaceae</taxon>
        <taxon>Amygdaloideae</taxon>
        <taxon>Maleae</taxon>
        <taxon>Malus</taxon>
    </lineage>
</organism>
<reference evidence="4 5" key="1">
    <citation type="journal article" date="2019" name="G3 (Bethesda)">
        <title>Sequencing of a Wild Apple (Malus baccata) Genome Unravels the Differences Between Cultivated and Wild Apple Species Regarding Disease Resistance and Cold Tolerance.</title>
        <authorList>
            <person name="Chen X."/>
        </authorList>
    </citation>
    <scope>NUCLEOTIDE SEQUENCE [LARGE SCALE GENOMIC DNA]</scope>
    <source>
        <strain evidence="5">cv. Shandingzi</strain>
        <tissue evidence="4">Leaves</tissue>
    </source>
</reference>
<evidence type="ECO:0000256" key="3">
    <source>
        <dbReference type="PROSITE-ProRule" id="PRU00708"/>
    </source>
</evidence>
<evidence type="ECO:0000256" key="1">
    <source>
        <dbReference type="ARBA" id="ARBA00007626"/>
    </source>
</evidence>
<evidence type="ECO:0000313" key="5">
    <source>
        <dbReference type="Proteomes" id="UP000315295"/>
    </source>
</evidence>
<dbReference type="AlphaFoldDB" id="A0A540LFQ9"/>
<dbReference type="Pfam" id="PF13041">
    <property type="entry name" value="PPR_2"/>
    <property type="match status" value="1"/>
</dbReference>
<dbReference type="Gene3D" id="1.25.40.10">
    <property type="entry name" value="Tetratricopeptide repeat domain"/>
    <property type="match status" value="1"/>
</dbReference>
<proteinExistence type="inferred from homology"/>
<comment type="caution">
    <text evidence="4">The sequence shown here is derived from an EMBL/GenBank/DDBJ whole genome shotgun (WGS) entry which is preliminary data.</text>
</comment>
<dbReference type="PANTHER" id="PTHR47447:SF17">
    <property type="entry name" value="OS12G0638900 PROTEIN"/>
    <property type="match status" value="1"/>
</dbReference>
<dbReference type="EMBL" id="VIEB01000604">
    <property type="protein sequence ID" value="TQD85301.1"/>
    <property type="molecule type" value="Genomic_DNA"/>
</dbReference>
<gene>
    <name evidence="4" type="ORF">C1H46_029139</name>
</gene>
<evidence type="ECO:0008006" key="6">
    <source>
        <dbReference type="Google" id="ProtNLM"/>
    </source>
</evidence>
<dbReference type="STRING" id="106549.A0A540LFQ9"/>
<keyword evidence="2" id="KW-0677">Repeat</keyword>
<dbReference type="NCBIfam" id="TIGR00756">
    <property type="entry name" value="PPR"/>
    <property type="match status" value="1"/>
</dbReference>
<sequence length="60" mass="6815">MRDEGFDPDDVTYAILINAHCKAKKYDEAIELFREMESKNVKATPHIFCILINGLGSERG</sequence>
<evidence type="ECO:0000313" key="4">
    <source>
        <dbReference type="EMBL" id="TQD85301.1"/>
    </source>
</evidence>
<dbReference type="InterPro" id="IPR011990">
    <property type="entry name" value="TPR-like_helical_dom_sf"/>
</dbReference>
<evidence type="ECO:0000256" key="2">
    <source>
        <dbReference type="ARBA" id="ARBA00022737"/>
    </source>
</evidence>
<accession>A0A540LFQ9</accession>
<keyword evidence="5" id="KW-1185">Reference proteome</keyword>